<dbReference type="CDD" id="cd17524">
    <property type="entry name" value="RMtype1_S_EcoUTORF5051P-TRD2-CR2_like"/>
    <property type="match status" value="1"/>
</dbReference>
<keyword evidence="6" id="KW-1185">Reference proteome</keyword>
<organism evidence="5 6">
    <name type="scientific">Pseudomonas mohnii</name>
    <dbReference type="NCBI Taxonomy" id="395600"/>
    <lineage>
        <taxon>Bacteria</taxon>
        <taxon>Pseudomonadati</taxon>
        <taxon>Pseudomonadota</taxon>
        <taxon>Gammaproteobacteria</taxon>
        <taxon>Pseudomonadales</taxon>
        <taxon>Pseudomonadaceae</taxon>
        <taxon>Pseudomonas</taxon>
    </lineage>
</organism>
<evidence type="ECO:0000256" key="3">
    <source>
        <dbReference type="ARBA" id="ARBA00023125"/>
    </source>
</evidence>
<dbReference type="Gene3D" id="1.10.287.1120">
    <property type="entry name" value="Bipartite methylase S protein"/>
    <property type="match status" value="1"/>
</dbReference>
<reference evidence="5 6" key="1">
    <citation type="submission" date="2016-10" db="EMBL/GenBank/DDBJ databases">
        <authorList>
            <person name="Varghese N."/>
            <person name="Submissions S."/>
        </authorList>
    </citation>
    <scope>NUCLEOTIDE SEQUENCE [LARGE SCALE GENOMIC DNA]</scope>
    <source>
        <strain evidence="5 6">DSM 18327</strain>
    </source>
</reference>
<proteinExistence type="inferred from homology"/>
<protein>
    <submittedName>
        <fullName evidence="5">Type I restriction enzyme, S subunit</fullName>
    </submittedName>
</protein>
<dbReference type="InterPro" id="IPR052021">
    <property type="entry name" value="Type-I_RS_S_subunit"/>
</dbReference>
<evidence type="ECO:0000256" key="2">
    <source>
        <dbReference type="ARBA" id="ARBA00022747"/>
    </source>
</evidence>
<comment type="caution">
    <text evidence="5">The sequence shown here is derived from an EMBL/GenBank/DDBJ whole genome shotgun (WGS) entry which is preliminary data.</text>
</comment>
<dbReference type="Gene3D" id="3.90.220.20">
    <property type="entry name" value="DNA methylase specificity domains"/>
    <property type="match status" value="2"/>
</dbReference>
<dbReference type="EMBL" id="FNRV01000001">
    <property type="protein sequence ID" value="SEC73612.1"/>
    <property type="molecule type" value="Genomic_DNA"/>
</dbReference>
<evidence type="ECO:0000256" key="1">
    <source>
        <dbReference type="ARBA" id="ARBA00010923"/>
    </source>
</evidence>
<dbReference type="Pfam" id="PF01420">
    <property type="entry name" value="Methylase_S"/>
    <property type="match status" value="1"/>
</dbReference>
<feature type="domain" description="Type I restriction modification DNA specificity" evidence="4">
    <location>
        <begin position="18"/>
        <end position="193"/>
    </location>
</feature>
<dbReference type="SUPFAM" id="SSF116734">
    <property type="entry name" value="DNA methylase specificity domain"/>
    <property type="match status" value="2"/>
</dbReference>
<evidence type="ECO:0000313" key="5">
    <source>
        <dbReference type="EMBL" id="SEC73612.1"/>
    </source>
</evidence>
<comment type="similarity">
    <text evidence="1">Belongs to the type-I restriction system S methylase family.</text>
</comment>
<evidence type="ECO:0000313" key="6">
    <source>
        <dbReference type="Proteomes" id="UP000199665"/>
    </source>
</evidence>
<evidence type="ECO:0000259" key="4">
    <source>
        <dbReference type="Pfam" id="PF01420"/>
    </source>
</evidence>
<dbReference type="InterPro" id="IPR044946">
    <property type="entry name" value="Restrct_endonuc_typeI_TRD_sf"/>
</dbReference>
<accession>A0ABY0Y152</accession>
<keyword evidence="3" id="KW-0238">DNA-binding</keyword>
<dbReference type="PANTHER" id="PTHR30408">
    <property type="entry name" value="TYPE-1 RESTRICTION ENZYME ECOKI SPECIFICITY PROTEIN"/>
    <property type="match status" value="1"/>
</dbReference>
<dbReference type="InterPro" id="IPR000055">
    <property type="entry name" value="Restrct_endonuc_typeI_TRD"/>
</dbReference>
<sequence>MSAEIKPGYKQTELGMIPEDWDVRPLGQLVHSVEYGSSAKSSSTGKIPVLRMGNIQEGKIDWSDLVFTDNENEITKYLLNPGDVLFNRTNTVDLVGKTAIYKGGRPSIFAGYLIRIKEKKDQIDSRYLNYFLNSEPAKNYGQKVLSVAVGQANINGQKLKTYPIALPPTVDEQNSIATAVSEMEELISHQNQLITKKRDIQLAAMQQLLTGKRRLPGFSGEWKVKRLGDLASLNRINVTPFSTPDKAFTHFSLPAFDEGKRPVKESGATIGSNKFAVPAGAVLVSKLNPRIPRVWLPKNIPANSVASTEFLVLTPRDGVVREFLYVACKSSSFCAQMELSATGTTGSHQRISPTSTLGILVNVPSDNSEQTAIAAVLSDMDTELAALEAYRDKARQLKQGMIQELLTGRIRLA</sequence>
<dbReference type="PANTHER" id="PTHR30408:SF12">
    <property type="entry name" value="TYPE I RESTRICTION ENZYME MJAVIII SPECIFICITY SUBUNIT"/>
    <property type="match status" value="1"/>
</dbReference>
<dbReference type="Proteomes" id="UP000199665">
    <property type="component" value="Unassembled WGS sequence"/>
</dbReference>
<keyword evidence="2" id="KW-0680">Restriction system</keyword>
<gene>
    <name evidence="5" type="ORF">SAMN05216205_3123</name>
</gene>
<dbReference type="RefSeq" id="WP_090466246.1">
    <property type="nucleotide sequence ID" value="NZ_FNRV01000001.1"/>
</dbReference>
<name>A0ABY0Y152_9PSED</name>